<gene>
    <name evidence="6" type="ORF">CLLI_19090</name>
</gene>
<dbReference type="GO" id="GO:0009396">
    <property type="term" value="P:folic acid-containing compound biosynthetic process"/>
    <property type="evidence" value="ECO:0007669"/>
    <property type="project" value="TreeGrafter"/>
</dbReference>
<comment type="cofactor">
    <cofactor evidence="5">
        <name>Mg(2+)</name>
        <dbReference type="ChEBI" id="CHEBI:18420"/>
    </cofactor>
</comment>
<keyword evidence="6" id="KW-0436">Ligase</keyword>
<dbReference type="PANTHER" id="PTHR23407:SF1">
    <property type="entry name" value="5-FORMYLTETRAHYDROFOLATE CYCLO-LIGASE"/>
    <property type="match status" value="1"/>
</dbReference>
<evidence type="ECO:0000256" key="1">
    <source>
        <dbReference type="ARBA" id="ARBA00010638"/>
    </source>
</evidence>
<dbReference type="SUPFAM" id="SSF100950">
    <property type="entry name" value="NagB/RpiA/CoA transferase-like"/>
    <property type="match status" value="1"/>
</dbReference>
<evidence type="ECO:0000256" key="2">
    <source>
        <dbReference type="ARBA" id="ARBA00022741"/>
    </source>
</evidence>
<comment type="similarity">
    <text evidence="1 5">Belongs to the 5-formyltetrahydrofolate cyclo-ligase family.</text>
</comment>
<feature type="binding site" evidence="4">
    <location>
        <begin position="4"/>
        <end position="8"/>
    </location>
    <ligand>
        <name>ATP</name>
        <dbReference type="ChEBI" id="CHEBI:30616"/>
    </ligand>
</feature>
<dbReference type="Proteomes" id="UP000239706">
    <property type="component" value="Unassembled WGS sequence"/>
</dbReference>
<dbReference type="NCBIfam" id="TIGR02727">
    <property type="entry name" value="MTHFS_bact"/>
    <property type="match status" value="1"/>
</dbReference>
<comment type="catalytic activity">
    <reaction evidence="5">
        <text>(6S)-5-formyl-5,6,7,8-tetrahydrofolate + ATP = (6R)-5,10-methenyltetrahydrofolate + ADP + phosphate</text>
        <dbReference type="Rhea" id="RHEA:10488"/>
        <dbReference type="ChEBI" id="CHEBI:30616"/>
        <dbReference type="ChEBI" id="CHEBI:43474"/>
        <dbReference type="ChEBI" id="CHEBI:57455"/>
        <dbReference type="ChEBI" id="CHEBI:57457"/>
        <dbReference type="ChEBI" id="CHEBI:456216"/>
        <dbReference type="EC" id="6.3.3.2"/>
    </reaction>
</comment>
<dbReference type="InterPro" id="IPR024185">
    <property type="entry name" value="FTHF_cligase-like_sf"/>
</dbReference>
<evidence type="ECO:0000313" key="6">
    <source>
        <dbReference type="EMBL" id="PRR78145.1"/>
    </source>
</evidence>
<dbReference type="RefSeq" id="WP_106063987.1">
    <property type="nucleotide sequence ID" value="NZ_PVXO01000051.1"/>
</dbReference>
<dbReference type="Pfam" id="PF01812">
    <property type="entry name" value="5-FTHF_cyc-lig"/>
    <property type="match status" value="1"/>
</dbReference>
<protein>
    <recommendedName>
        <fullName evidence="5">5-formyltetrahydrofolate cyclo-ligase</fullName>
        <ecNumber evidence="5">6.3.3.2</ecNumber>
    </recommendedName>
</protein>
<keyword evidence="5" id="KW-0460">Magnesium</keyword>
<name>A0A2T0B2N9_9CLOT</name>
<dbReference type="GO" id="GO:0005524">
    <property type="term" value="F:ATP binding"/>
    <property type="evidence" value="ECO:0007669"/>
    <property type="project" value="UniProtKB-KW"/>
</dbReference>
<dbReference type="GO" id="GO:0046872">
    <property type="term" value="F:metal ion binding"/>
    <property type="evidence" value="ECO:0007669"/>
    <property type="project" value="UniProtKB-KW"/>
</dbReference>
<dbReference type="Gene3D" id="3.40.50.10420">
    <property type="entry name" value="NagB/RpiA/CoA transferase-like"/>
    <property type="match status" value="1"/>
</dbReference>
<dbReference type="EMBL" id="PVXO01000051">
    <property type="protein sequence ID" value="PRR78145.1"/>
    <property type="molecule type" value="Genomic_DNA"/>
</dbReference>
<sequence>MEDKKIIREKILKIRDGISTDERKKYDEEIFNKVIKSEYYKEAKNIFIFVSYKTEVDTHKIIKKALEDGKTICVPKVISKKDGMYGAKINKFSDLKPGKYGILEPGIENEKVNEQDIDLVLVPGAVFDMQGGRIGYGGGFYDRFLVKLREDVPKIAIAYNVQIIDKVPMDELDVKIDGIIYNG</sequence>
<proteinExistence type="inferred from homology"/>
<accession>A0A2T0B2N9</accession>
<feature type="binding site" evidence="4">
    <location>
        <begin position="133"/>
        <end position="141"/>
    </location>
    <ligand>
        <name>ATP</name>
        <dbReference type="ChEBI" id="CHEBI:30616"/>
    </ligand>
</feature>
<organism evidence="6 7">
    <name type="scientific">Clostridium liquoris</name>
    <dbReference type="NCBI Taxonomy" id="1289519"/>
    <lineage>
        <taxon>Bacteria</taxon>
        <taxon>Bacillati</taxon>
        <taxon>Bacillota</taxon>
        <taxon>Clostridia</taxon>
        <taxon>Eubacteriales</taxon>
        <taxon>Clostridiaceae</taxon>
        <taxon>Clostridium</taxon>
    </lineage>
</organism>
<keyword evidence="5" id="KW-0479">Metal-binding</keyword>
<comment type="caution">
    <text evidence="6">The sequence shown here is derived from an EMBL/GenBank/DDBJ whole genome shotgun (WGS) entry which is preliminary data.</text>
</comment>
<keyword evidence="3 4" id="KW-0067">ATP-binding</keyword>
<dbReference type="InterPro" id="IPR002698">
    <property type="entry name" value="FTHF_cligase"/>
</dbReference>
<dbReference type="PIRSF" id="PIRSF006806">
    <property type="entry name" value="FTHF_cligase"/>
    <property type="match status" value="1"/>
</dbReference>
<evidence type="ECO:0000256" key="5">
    <source>
        <dbReference type="RuleBase" id="RU361279"/>
    </source>
</evidence>
<dbReference type="GO" id="GO:0030272">
    <property type="term" value="F:5-formyltetrahydrofolate cyclo-ligase activity"/>
    <property type="evidence" value="ECO:0007669"/>
    <property type="project" value="UniProtKB-EC"/>
</dbReference>
<reference evidence="6 7" key="1">
    <citation type="submission" date="2018-03" db="EMBL/GenBank/DDBJ databases">
        <title>Genome sequence of Clostridium liquoris DSM 100320.</title>
        <authorList>
            <person name="Poehlein A."/>
            <person name="Daniel R."/>
        </authorList>
    </citation>
    <scope>NUCLEOTIDE SEQUENCE [LARGE SCALE GENOMIC DNA]</scope>
    <source>
        <strain evidence="6 7">DSM 100320</strain>
    </source>
</reference>
<dbReference type="EC" id="6.3.3.2" evidence="5"/>
<feature type="binding site" evidence="4">
    <location>
        <position position="50"/>
    </location>
    <ligand>
        <name>substrate</name>
    </ligand>
</feature>
<keyword evidence="2 4" id="KW-0547">Nucleotide-binding</keyword>
<dbReference type="AlphaFoldDB" id="A0A2T0B2N9"/>
<evidence type="ECO:0000256" key="3">
    <source>
        <dbReference type="ARBA" id="ARBA00022840"/>
    </source>
</evidence>
<dbReference type="InterPro" id="IPR037171">
    <property type="entry name" value="NagB/RpiA_transferase-like"/>
</dbReference>
<evidence type="ECO:0000256" key="4">
    <source>
        <dbReference type="PIRSR" id="PIRSR006806-1"/>
    </source>
</evidence>
<evidence type="ECO:0000313" key="7">
    <source>
        <dbReference type="Proteomes" id="UP000239706"/>
    </source>
</evidence>
<feature type="binding site" evidence="4">
    <location>
        <position position="55"/>
    </location>
    <ligand>
        <name>substrate</name>
    </ligand>
</feature>
<dbReference type="OrthoDB" id="9801938at2"/>
<keyword evidence="7" id="KW-1185">Reference proteome</keyword>
<dbReference type="GO" id="GO:0035999">
    <property type="term" value="P:tetrahydrofolate interconversion"/>
    <property type="evidence" value="ECO:0007669"/>
    <property type="project" value="TreeGrafter"/>
</dbReference>
<dbReference type="PANTHER" id="PTHR23407">
    <property type="entry name" value="ATPASE INHIBITOR/5-FORMYLTETRAHYDROFOLATE CYCLO-LIGASE"/>
    <property type="match status" value="1"/>
</dbReference>